<comment type="similarity">
    <text evidence="1">Belongs to the ParB family.</text>
</comment>
<accession>A0A940DMH7</accession>
<dbReference type="GO" id="GO:0003677">
    <property type="term" value="F:DNA binding"/>
    <property type="evidence" value="ECO:0007669"/>
    <property type="project" value="UniProtKB-KW"/>
</dbReference>
<sequence>MTKQPRGLGKGLGALLGDGDLTQIRKPVEYINKNVNSGEHSSRADIMLIPADMIEPNPFQPRMSFDNEALEELADSIRTLGLIQPITVRRKGQDRYQIISGERRFRACRLAGMTEIPAYIRDADDQGMLEMAIVENIQRKDLDPIEIAMSYQRLIEECNLTQEQMAFRVGKKRASVTNYLRLLKLPAKIQHDLKVGLLSVGHAKVLLGIGDPAVQESLCDMVIREDLSVRQLEERIHRLEGEGKKKKETEARDLPDDWCRLLEVMGKYFASDISLKRSDSGKGTMTIKFTSDEELKAFLKAMENING</sequence>
<dbReference type="FunFam" id="3.90.1530.30:FF:000001">
    <property type="entry name" value="Chromosome partitioning protein ParB"/>
    <property type="match status" value="1"/>
</dbReference>
<dbReference type="InterPro" id="IPR041468">
    <property type="entry name" value="HTH_ParB/Spo0J"/>
</dbReference>
<dbReference type="InterPro" id="IPR003115">
    <property type="entry name" value="ParB_N"/>
</dbReference>
<name>A0A940DMH7_9BACT</name>
<feature type="coiled-coil region" evidence="4">
    <location>
        <begin position="222"/>
        <end position="249"/>
    </location>
</feature>
<evidence type="ECO:0000313" key="6">
    <source>
        <dbReference type="EMBL" id="MBO8453614.1"/>
    </source>
</evidence>
<keyword evidence="3" id="KW-0238">DNA-binding</keyword>
<comment type="caution">
    <text evidence="6">The sequence shown here is derived from an EMBL/GenBank/DDBJ whole genome shotgun (WGS) entry which is preliminary data.</text>
</comment>
<dbReference type="Pfam" id="PF02195">
    <property type="entry name" value="ParB_N"/>
    <property type="match status" value="1"/>
</dbReference>
<dbReference type="CDD" id="cd16393">
    <property type="entry name" value="SPO0J_N"/>
    <property type="match status" value="1"/>
</dbReference>
<dbReference type="PANTHER" id="PTHR33375">
    <property type="entry name" value="CHROMOSOME-PARTITIONING PROTEIN PARB-RELATED"/>
    <property type="match status" value="1"/>
</dbReference>
<feature type="domain" description="ParB-like N-terminal" evidence="5">
    <location>
        <begin position="47"/>
        <end position="137"/>
    </location>
</feature>
<dbReference type="GO" id="GO:0005694">
    <property type="term" value="C:chromosome"/>
    <property type="evidence" value="ECO:0007669"/>
    <property type="project" value="TreeGrafter"/>
</dbReference>
<dbReference type="PANTHER" id="PTHR33375:SF1">
    <property type="entry name" value="CHROMOSOME-PARTITIONING PROTEIN PARB-RELATED"/>
    <property type="match status" value="1"/>
</dbReference>
<dbReference type="Pfam" id="PF17762">
    <property type="entry name" value="HTH_ParB"/>
    <property type="match status" value="1"/>
</dbReference>
<keyword evidence="4" id="KW-0175">Coiled coil</keyword>
<evidence type="ECO:0000313" key="7">
    <source>
        <dbReference type="Proteomes" id="UP000771749"/>
    </source>
</evidence>
<evidence type="ECO:0000256" key="4">
    <source>
        <dbReference type="SAM" id="Coils"/>
    </source>
</evidence>
<proteinExistence type="inferred from homology"/>
<protein>
    <submittedName>
        <fullName evidence="6">ParB/RepB/Spo0J family partition protein</fullName>
    </submittedName>
</protein>
<reference evidence="6" key="1">
    <citation type="submission" date="2020-10" db="EMBL/GenBank/DDBJ databases">
        <authorList>
            <person name="Gilroy R."/>
        </authorList>
    </citation>
    <scope>NUCLEOTIDE SEQUENCE</scope>
    <source>
        <strain evidence="6">F1-3629</strain>
    </source>
</reference>
<organism evidence="6 7">
    <name type="scientific">Candidatus Cryptobacteroides gallistercoris</name>
    <dbReference type="NCBI Taxonomy" id="2840765"/>
    <lineage>
        <taxon>Bacteria</taxon>
        <taxon>Pseudomonadati</taxon>
        <taxon>Bacteroidota</taxon>
        <taxon>Bacteroidia</taxon>
        <taxon>Bacteroidales</taxon>
        <taxon>Candidatus Cryptobacteroides</taxon>
    </lineage>
</organism>
<dbReference type="InterPro" id="IPR004437">
    <property type="entry name" value="ParB/RepB/Spo0J"/>
</dbReference>
<evidence type="ECO:0000256" key="1">
    <source>
        <dbReference type="ARBA" id="ARBA00006295"/>
    </source>
</evidence>
<dbReference type="FunFam" id="1.10.10.2830:FF:000001">
    <property type="entry name" value="Chromosome partitioning protein ParB"/>
    <property type="match status" value="1"/>
</dbReference>
<dbReference type="Gene3D" id="1.10.10.2830">
    <property type="match status" value="1"/>
</dbReference>
<dbReference type="SMART" id="SM00470">
    <property type="entry name" value="ParB"/>
    <property type="match status" value="1"/>
</dbReference>
<dbReference type="GO" id="GO:0007059">
    <property type="term" value="P:chromosome segregation"/>
    <property type="evidence" value="ECO:0007669"/>
    <property type="project" value="UniProtKB-KW"/>
</dbReference>
<dbReference type="SUPFAM" id="SSF110849">
    <property type="entry name" value="ParB/Sulfiredoxin"/>
    <property type="match status" value="1"/>
</dbReference>
<dbReference type="InterPro" id="IPR050336">
    <property type="entry name" value="Chromosome_partition/occlusion"/>
</dbReference>
<keyword evidence="2" id="KW-0159">Chromosome partition</keyword>
<gene>
    <name evidence="6" type="ORF">IAC07_02670</name>
</gene>
<dbReference type="AlphaFoldDB" id="A0A940DMH7"/>
<evidence type="ECO:0000256" key="3">
    <source>
        <dbReference type="ARBA" id="ARBA00023125"/>
    </source>
</evidence>
<dbReference type="Proteomes" id="UP000771749">
    <property type="component" value="Unassembled WGS sequence"/>
</dbReference>
<dbReference type="NCBIfam" id="TIGR00180">
    <property type="entry name" value="parB_part"/>
    <property type="match status" value="1"/>
</dbReference>
<dbReference type="Gene3D" id="3.90.1530.30">
    <property type="match status" value="1"/>
</dbReference>
<evidence type="ECO:0000256" key="2">
    <source>
        <dbReference type="ARBA" id="ARBA00022829"/>
    </source>
</evidence>
<reference evidence="6" key="2">
    <citation type="journal article" date="2021" name="PeerJ">
        <title>Extensive microbial diversity within the chicken gut microbiome revealed by metagenomics and culture.</title>
        <authorList>
            <person name="Gilroy R."/>
            <person name="Ravi A."/>
            <person name="Getino M."/>
            <person name="Pursley I."/>
            <person name="Horton D.L."/>
            <person name="Alikhan N.F."/>
            <person name="Baker D."/>
            <person name="Gharbi K."/>
            <person name="Hall N."/>
            <person name="Watson M."/>
            <person name="Adriaenssens E.M."/>
            <person name="Foster-Nyarko E."/>
            <person name="Jarju S."/>
            <person name="Secka A."/>
            <person name="Antonio M."/>
            <person name="Oren A."/>
            <person name="Chaudhuri R.R."/>
            <person name="La Ragione R."/>
            <person name="Hildebrand F."/>
            <person name="Pallen M.J."/>
        </authorList>
    </citation>
    <scope>NUCLEOTIDE SEQUENCE</scope>
    <source>
        <strain evidence="6">F1-3629</strain>
    </source>
</reference>
<dbReference type="InterPro" id="IPR036086">
    <property type="entry name" value="ParB/Sulfiredoxin_sf"/>
</dbReference>
<evidence type="ECO:0000259" key="5">
    <source>
        <dbReference type="SMART" id="SM00470"/>
    </source>
</evidence>
<dbReference type="EMBL" id="JADIMJ010000041">
    <property type="protein sequence ID" value="MBO8453614.1"/>
    <property type="molecule type" value="Genomic_DNA"/>
</dbReference>